<dbReference type="InterPro" id="IPR015824">
    <property type="entry name" value="Phosphoglycerate_kinase_N"/>
</dbReference>
<evidence type="ECO:0000313" key="15">
    <source>
        <dbReference type="Proteomes" id="UP001372338"/>
    </source>
</evidence>
<dbReference type="InterPro" id="IPR003358">
    <property type="entry name" value="tRNA_(Gua-N-7)_MeTrfase_Trmb"/>
</dbReference>
<keyword evidence="11" id="KW-0460">Magnesium</keyword>
<dbReference type="EC" id="2.7.2.3" evidence="12"/>
<dbReference type="SUPFAM" id="SSF53335">
    <property type="entry name" value="S-adenosyl-L-methionine-dependent methyltransferases"/>
    <property type="match status" value="1"/>
</dbReference>
<evidence type="ECO:0000256" key="12">
    <source>
        <dbReference type="RuleBase" id="RU000532"/>
    </source>
</evidence>
<keyword evidence="9 12" id="KW-0418">Kinase</keyword>
<evidence type="ECO:0000256" key="1">
    <source>
        <dbReference type="ARBA" id="ARBA00000142"/>
    </source>
</evidence>
<evidence type="ECO:0000256" key="5">
    <source>
        <dbReference type="ARBA" id="ARBA00022679"/>
    </source>
</evidence>
<comment type="catalytic activity">
    <reaction evidence="12">
        <text>(2R)-3-phosphoglycerate + ATP = (2R)-3-phospho-glyceroyl phosphate + ADP</text>
        <dbReference type="Rhea" id="RHEA:14801"/>
        <dbReference type="ChEBI" id="CHEBI:30616"/>
        <dbReference type="ChEBI" id="CHEBI:57604"/>
        <dbReference type="ChEBI" id="CHEBI:58272"/>
        <dbReference type="ChEBI" id="CHEBI:456216"/>
        <dbReference type="EC" id="2.7.2.3"/>
    </reaction>
</comment>
<keyword evidence="8" id="KW-0547">Nucleotide-binding</keyword>
<dbReference type="PRINTS" id="PR00477">
    <property type="entry name" value="PHGLYCKINASE"/>
</dbReference>
<dbReference type="FunFam" id="3.40.50.1260:FF:000013">
    <property type="entry name" value="Phosphoglycerate kinase"/>
    <property type="match status" value="1"/>
</dbReference>
<dbReference type="Pfam" id="PF02390">
    <property type="entry name" value="Methyltransf_4"/>
    <property type="match status" value="1"/>
</dbReference>
<evidence type="ECO:0000256" key="11">
    <source>
        <dbReference type="ARBA" id="ARBA00022842"/>
    </source>
</evidence>
<dbReference type="GO" id="GO:0005524">
    <property type="term" value="F:ATP binding"/>
    <property type="evidence" value="ECO:0007669"/>
    <property type="project" value="UniProtKB-KW"/>
</dbReference>
<reference evidence="14 15" key="1">
    <citation type="submission" date="2024-01" db="EMBL/GenBank/DDBJ databases">
        <title>The genomes of 5 underutilized Papilionoideae crops provide insights into root nodulation and disease resistanc.</title>
        <authorList>
            <person name="Yuan L."/>
        </authorList>
    </citation>
    <scope>NUCLEOTIDE SEQUENCE [LARGE SCALE GENOMIC DNA]</scope>
    <source>
        <strain evidence="14">ZHUSHIDOU_FW_LH</strain>
        <tissue evidence="14">Leaf</tissue>
    </source>
</reference>
<gene>
    <name evidence="14" type="ORF">RIF29_19458</name>
</gene>
<proteinExistence type="inferred from homology"/>
<evidence type="ECO:0000256" key="10">
    <source>
        <dbReference type="ARBA" id="ARBA00022840"/>
    </source>
</evidence>
<evidence type="ECO:0000256" key="6">
    <source>
        <dbReference type="ARBA" id="ARBA00022691"/>
    </source>
</evidence>
<comment type="similarity">
    <text evidence="3 12">Belongs to the phosphoglycerate kinase family.</text>
</comment>
<comment type="subunit">
    <text evidence="13">Monomer.</text>
</comment>
<evidence type="ECO:0000256" key="2">
    <source>
        <dbReference type="ARBA" id="ARBA00001946"/>
    </source>
</evidence>
<accession>A0AAN9F001</accession>
<keyword evidence="6" id="KW-0949">S-adenosyl-L-methionine</keyword>
<dbReference type="SUPFAM" id="SSF53748">
    <property type="entry name" value="Phosphoglycerate kinase"/>
    <property type="match status" value="1"/>
</dbReference>
<dbReference type="GO" id="GO:0006094">
    <property type="term" value="P:gluconeogenesis"/>
    <property type="evidence" value="ECO:0007669"/>
    <property type="project" value="TreeGrafter"/>
</dbReference>
<dbReference type="GO" id="GO:0004618">
    <property type="term" value="F:phosphoglycerate kinase activity"/>
    <property type="evidence" value="ECO:0007669"/>
    <property type="project" value="UniProtKB-EC"/>
</dbReference>
<comment type="catalytic activity">
    <reaction evidence="1">
        <text>guanosine(46) in tRNA + S-adenosyl-L-methionine = N(7)-methylguanosine(46) in tRNA + S-adenosyl-L-homocysteine</text>
        <dbReference type="Rhea" id="RHEA:42708"/>
        <dbReference type="Rhea" id="RHEA-COMP:10188"/>
        <dbReference type="Rhea" id="RHEA-COMP:10189"/>
        <dbReference type="ChEBI" id="CHEBI:57856"/>
        <dbReference type="ChEBI" id="CHEBI:59789"/>
        <dbReference type="ChEBI" id="CHEBI:74269"/>
        <dbReference type="ChEBI" id="CHEBI:74480"/>
        <dbReference type="EC" id="2.1.1.33"/>
    </reaction>
</comment>
<organism evidence="14 15">
    <name type="scientific">Crotalaria pallida</name>
    <name type="common">Smooth rattlebox</name>
    <name type="synonym">Crotalaria striata</name>
    <dbReference type="NCBI Taxonomy" id="3830"/>
    <lineage>
        <taxon>Eukaryota</taxon>
        <taxon>Viridiplantae</taxon>
        <taxon>Streptophyta</taxon>
        <taxon>Embryophyta</taxon>
        <taxon>Tracheophyta</taxon>
        <taxon>Spermatophyta</taxon>
        <taxon>Magnoliopsida</taxon>
        <taxon>eudicotyledons</taxon>
        <taxon>Gunneridae</taxon>
        <taxon>Pentapetalae</taxon>
        <taxon>rosids</taxon>
        <taxon>fabids</taxon>
        <taxon>Fabales</taxon>
        <taxon>Fabaceae</taxon>
        <taxon>Papilionoideae</taxon>
        <taxon>50 kb inversion clade</taxon>
        <taxon>genistoids sensu lato</taxon>
        <taxon>core genistoids</taxon>
        <taxon>Crotalarieae</taxon>
        <taxon>Crotalaria</taxon>
    </lineage>
</organism>
<dbReference type="Pfam" id="PF00162">
    <property type="entry name" value="PGK"/>
    <property type="match status" value="1"/>
</dbReference>
<evidence type="ECO:0000256" key="4">
    <source>
        <dbReference type="ARBA" id="ARBA00022603"/>
    </source>
</evidence>
<evidence type="ECO:0000256" key="7">
    <source>
        <dbReference type="ARBA" id="ARBA00022694"/>
    </source>
</evidence>
<dbReference type="PANTHER" id="PTHR11406">
    <property type="entry name" value="PHOSPHOGLYCERATE KINASE"/>
    <property type="match status" value="1"/>
</dbReference>
<keyword evidence="15" id="KW-1185">Reference proteome</keyword>
<dbReference type="InterPro" id="IPR001576">
    <property type="entry name" value="Phosphoglycerate_kinase"/>
</dbReference>
<dbReference type="AlphaFoldDB" id="A0AAN9F001"/>
<dbReference type="GO" id="GO:0008176">
    <property type="term" value="F:tRNA (guanine(46)-N7)-methyltransferase activity"/>
    <property type="evidence" value="ECO:0007669"/>
    <property type="project" value="UniProtKB-EC"/>
</dbReference>
<evidence type="ECO:0000256" key="8">
    <source>
        <dbReference type="ARBA" id="ARBA00022741"/>
    </source>
</evidence>
<dbReference type="GO" id="GO:0006096">
    <property type="term" value="P:glycolytic process"/>
    <property type="evidence" value="ECO:0007669"/>
    <property type="project" value="InterPro"/>
</dbReference>
<dbReference type="GO" id="GO:0043531">
    <property type="term" value="F:ADP binding"/>
    <property type="evidence" value="ECO:0007669"/>
    <property type="project" value="TreeGrafter"/>
</dbReference>
<evidence type="ECO:0000256" key="9">
    <source>
        <dbReference type="ARBA" id="ARBA00022777"/>
    </source>
</evidence>
<keyword evidence="7" id="KW-0819">tRNA processing</keyword>
<keyword evidence="5 12" id="KW-0808">Transferase</keyword>
<evidence type="ECO:0000256" key="3">
    <source>
        <dbReference type="ARBA" id="ARBA00008982"/>
    </source>
</evidence>
<dbReference type="Proteomes" id="UP001372338">
    <property type="component" value="Unassembled WGS sequence"/>
</dbReference>
<keyword evidence="4" id="KW-0489">Methyltransferase</keyword>
<evidence type="ECO:0000313" key="14">
    <source>
        <dbReference type="EMBL" id="KAK7266802.1"/>
    </source>
</evidence>
<dbReference type="PANTHER" id="PTHR11406:SF32">
    <property type="entry name" value="PHOSPHOGLYCERATE KINASE"/>
    <property type="match status" value="1"/>
</dbReference>
<dbReference type="PROSITE" id="PS51625">
    <property type="entry name" value="SAM_MT_TRMB"/>
    <property type="match status" value="1"/>
</dbReference>
<protein>
    <recommendedName>
        <fullName evidence="12">Phosphoglycerate kinase</fullName>
        <ecNumber evidence="12">2.7.2.3</ecNumber>
    </recommendedName>
</protein>
<dbReference type="FunFam" id="3.40.50.150:FF:000194">
    <property type="entry name" value="Phosphoglycerate kinase"/>
    <property type="match status" value="1"/>
</dbReference>
<dbReference type="InterPro" id="IPR029063">
    <property type="entry name" value="SAM-dependent_MTases_sf"/>
</dbReference>
<dbReference type="Gene3D" id="3.40.50.150">
    <property type="entry name" value="Vaccinia Virus protein VP39"/>
    <property type="match status" value="1"/>
</dbReference>
<comment type="cofactor">
    <cofactor evidence="2">
        <name>Mg(2+)</name>
        <dbReference type="ChEBI" id="CHEBI:18420"/>
    </cofactor>
</comment>
<dbReference type="EMBL" id="JAYWIO010000004">
    <property type="protein sequence ID" value="KAK7266802.1"/>
    <property type="molecule type" value="Genomic_DNA"/>
</dbReference>
<dbReference type="InterPro" id="IPR036043">
    <property type="entry name" value="Phosphoglycerate_kinase_sf"/>
</dbReference>
<keyword evidence="10" id="KW-0067">ATP-binding</keyword>
<name>A0AAN9F001_CROPI</name>
<dbReference type="Gene3D" id="3.40.50.1260">
    <property type="entry name" value="Phosphoglycerate kinase, N-terminal domain"/>
    <property type="match status" value="2"/>
</dbReference>
<comment type="caution">
    <text evidence="14">The sequence shown here is derived from an EMBL/GenBank/DDBJ whole genome shotgun (WGS) entry which is preliminary data.</text>
</comment>
<dbReference type="GO" id="GO:0005829">
    <property type="term" value="C:cytosol"/>
    <property type="evidence" value="ECO:0007669"/>
    <property type="project" value="TreeGrafter"/>
</dbReference>
<evidence type="ECO:0000256" key="13">
    <source>
        <dbReference type="RuleBase" id="RU000696"/>
    </source>
</evidence>
<sequence length="678" mass="76041">MGHLLNLLPGTFFLNKLSFYDSPKLLKHKPFSYPPKVSKFLKHHASPLHLQGHVESSFNQKIYICNGGELNGIPHIQTLREFPRAELFEKVVMVRFDSNILLKQKSYQTTPSVFNALFTIKYLFEAGAKVILVSDWNTNASERHTESVADILSAILQIQVVPTQGFSCNNIPKVKSLNKENIHLLENLSNFKEEVANCLEFARVLSSGVDIFVNDSFSNSHKVLASTVGVTRFCYACIAGFHFEERLCLLKNVAEASKKPYVAIIGGANLYDKAASLNFLASRCQALVFVGMMSFQVMDALGVSVPLYLVDHKSCNEALDIVRLARDSNTQILYPKDFLCRSKHNPRQLQLFPSHGISDGWVPVDLGPASLDEINSLLTNCKKVIWIGPVKFDESCQYTNGASKLAETLDQLSQSNCEITVVGTMICQLVRQRKSSFSFVSIVENASVVWEFLKGRKLPGVMAVDRAYPFEINWNDIYSDPAQPLVVDIGSGNGLFLLEMAKKRQGSNFLGLEINEKLVLRCLDSIHQSGLRNGYFVATNATSTFRSIVSTYPGKLVLVSIQCPNPDFNKPEHRWRMLQRSLIEAVVDLLAFDGKVFLQSDVETVAIRMKEQFLRYGKGKLDLMHGQSEWLGQNPFGVRSDWEKHVLERGAPMYRMMFSKSSEISEVSAAHDVIQKDG</sequence>